<evidence type="ECO:0000313" key="4">
    <source>
        <dbReference type="Proteomes" id="UP000578112"/>
    </source>
</evidence>
<feature type="signal peptide" evidence="2">
    <location>
        <begin position="1"/>
        <end position="27"/>
    </location>
</feature>
<gene>
    <name evidence="3" type="ORF">BJ971_002187</name>
</gene>
<evidence type="ECO:0000313" key="3">
    <source>
        <dbReference type="EMBL" id="MBB4761631.1"/>
    </source>
</evidence>
<organism evidence="3 4">
    <name type="scientific">Actinoplanes digitatis</name>
    <dbReference type="NCBI Taxonomy" id="1868"/>
    <lineage>
        <taxon>Bacteria</taxon>
        <taxon>Bacillati</taxon>
        <taxon>Actinomycetota</taxon>
        <taxon>Actinomycetes</taxon>
        <taxon>Micromonosporales</taxon>
        <taxon>Micromonosporaceae</taxon>
        <taxon>Actinoplanes</taxon>
    </lineage>
</organism>
<reference evidence="3 4" key="1">
    <citation type="submission" date="2020-08" db="EMBL/GenBank/DDBJ databases">
        <title>Sequencing the genomes of 1000 actinobacteria strains.</title>
        <authorList>
            <person name="Klenk H.-P."/>
        </authorList>
    </citation>
    <scope>NUCLEOTIDE SEQUENCE [LARGE SCALE GENOMIC DNA]</scope>
    <source>
        <strain evidence="3 4">DSM 43149</strain>
    </source>
</reference>
<keyword evidence="4" id="KW-1185">Reference proteome</keyword>
<dbReference type="RefSeq" id="WP_184992153.1">
    <property type="nucleotide sequence ID" value="NZ_BOMK01000001.1"/>
</dbReference>
<keyword evidence="2" id="KW-0732">Signal</keyword>
<feature type="region of interest" description="Disordered" evidence="1">
    <location>
        <begin position="33"/>
        <end position="54"/>
    </location>
</feature>
<sequence>MRNRATVRALSIAALAVVGGLAVPAAAAHATASDCHSQRWNGSGDQDGWQAKCDTQSNPGKDLYRAVATCSRDTNPSVKVTVYGGWVGGVASGWSIARCASNYSVVSGRYETGSR</sequence>
<evidence type="ECO:0008006" key="5">
    <source>
        <dbReference type="Google" id="ProtNLM"/>
    </source>
</evidence>
<proteinExistence type="predicted"/>
<accession>A0A7W7MP21</accession>
<dbReference type="Proteomes" id="UP000578112">
    <property type="component" value="Unassembled WGS sequence"/>
</dbReference>
<name>A0A7W7MP21_9ACTN</name>
<feature type="compositionally biased region" description="Polar residues" evidence="1">
    <location>
        <begin position="34"/>
        <end position="44"/>
    </location>
</feature>
<feature type="chain" id="PRO_5030752743" description="Secreted protein" evidence="2">
    <location>
        <begin position="28"/>
        <end position="115"/>
    </location>
</feature>
<comment type="caution">
    <text evidence="3">The sequence shown here is derived from an EMBL/GenBank/DDBJ whole genome shotgun (WGS) entry which is preliminary data.</text>
</comment>
<evidence type="ECO:0000256" key="1">
    <source>
        <dbReference type="SAM" id="MobiDB-lite"/>
    </source>
</evidence>
<protein>
    <recommendedName>
        <fullName evidence="5">Secreted protein</fullName>
    </recommendedName>
</protein>
<evidence type="ECO:0000256" key="2">
    <source>
        <dbReference type="SAM" id="SignalP"/>
    </source>
</evidence>
<dbReference type="EMBL" id="JACHNH010000001">
    <property type="protein sequence ID" value="MBB4761631.1"/>
    <property type="molecule type" value="Genomic_DNA"/>
</dbReference>
<dbReference type="AlphaFoldDB" id="A0A7W7MP21"/>